<protein>
    <recommendedName>
        <fullName evidence="1">Beta-xylosidase C-terminal Concanavalin A-like domain-containing protein</fullName>
    </recommendedName>
</protein>
<dbReference type="Proteomes" id="UP000054279">
    <property type="component" value="Unassembled WGS sequence"/>
</dbReference>
<evidence type="ECO:0000313" key="3">
    <source>
        <dbReference type="Proteomes" id="UP000054279"/>
    </source>
</evidence>
<dbReference type="AlphaFoldDB" id="A0A0C9U0W6"/>
<organism evidence="2 3">
    <name type="scientific">Sphaerobolus stellatus (strain SS14)</name>
    <dbReference type="NCBI Taxonomy" id="990650"/>
    <lineage>
        <taxon>Eukaryota</taxon>
        <taxon>Fungi</taxon>
        <taxon>Dikarya</taxon>
        <taxon>Basidiomycota</taxon>
        <taxon>Agaricomycotina</taxon>
        <taxon>Agaricomycetes</taxon>
        <taxon>Phallomycetidae</taxon>
        <taxon>Geastrales</taxon>
        <taxon>Sphaerobolaceae</taxon>
        <taxon>Sphaerobolus</taxon>
    </lineage>
</organism>
<dbReference type="InterPro" id="IPR041542">
    <property type="entry name" value="GH43_C2"/>
</dbReference>
<dbReference type="OrthoDB" id="2139957at2759"/>
<accession>A0A0C9U0W6</accession>
<feature type="domain" description="Beta-xylosidase C-terminal Concanavalin A-like" evidence="1">
    <location>
        <begin position="70"/>
        <end position="139"/>
    </location>
</feature>
<reference evidence="2 3" key="1">
    <citation type="submission" date="2014-06" db="EMBL/GenBank/DDBJ databases">
        <title>Evolutionary Origins and Diversification of the Mycorrhizal Mutualists.</title>
        <authorList>
            <consortium name="DOE Joint Genome Institute"/>
            <consortium name="Mycorrhizal Genomics Consortium"/>
            <person name="Kohler A."/>
            <person name="Kuo A."/>
            <person name="Nagy L.G."/>
            <person name="Floudas D."/>
            <person name="Copeland A."/>
            <person name="Barry K.W."/>
            <person name="Cichocki N."/>
            <person name="Veneault-Fourrey C."/>
            <person name="LaButti K."/>
            <person name="Lindquist E.A."/>
            <person name="Lipzen A."/>
            <person name="Lundell T."/>
            <person name="Morin E."/>
            <person name="Murat C."/>
            <person name="Riley R."/>
            <person name="Ohm R."/>
            <person name="Sun H."/>
            <person name="Tunlid A."/>
            <person name="Henrissat B."/>
            <person name="Grigoriev I.V."/>
            <person name="Hibbett D.S."/>
            <person name="Martin F."/>
        </authorList>
    </citation>
    <scope>NUCLEOTIDE SEQUENCE [LARGE SCALE GENOMIC DNA]</scope>
    <source>
        <strain evidence="2 3">SS14</strain>
    </source>
</reference>
<name>A0A0C9U0W6_SPHS4</name>
<keyword evidence="3" id="KW-1185">Reference proteome</keyword>
<dbReference type="Pfam" id="PF17851">
    <property type="entry name" value="GH43_C2"/>
    <property type="match status" value="1"/>
</dbReference>
<evidence type="ECO:0000313" key="2">
    <source>
        <dbReference type="EMBL" id="KIJ22637.1"/>
    </source>
</evidence>
<dbReference type="HOGENOM" id="CLU_1788055_0_0_1"/>
<sequence>MEWLIPHGANGITWGLWVHTCAYPSGRIPVMAPLTWDSDGFPFLQTVNHLRKVLPLSTPQKILSSFTGTDSFTGSSLGPEWEWNHNPDTTKFSVYNGLQLQTATVTNDSYAARNSLTHCILGPASTTTIGLNYTSMHDGVPVSHC</sequence>
<proteinExistence type="predicted"/>
<dbReference type="SUPFAM" id="SSF49899">
    <property type="entry name" value="Concanavalin A-like lectins/glucanases"/>
    <property type="match status" value="1"/>
</dbReference>
<evidence type="ECO:0000259" key="1">
    <source>
        <dbReference type="Pfam" id="PF17851"/>
    </source>
</evidence>
<dbReference type="Gene3D" id="2.60.120.200">
    <property type="match status" value="1"/>
</dbReference>
<gene>
    <name evidence="2" type="ORF">M422DRAFT_57133</name>
</gene>
<dbReference type="InterPro" id="IPR013320">
    <property type="entry name" value="ConA-like_dom_sf"/>
</dbReference>
<dbReference type="PANTHER" id="PTHR42812">
    <property type="entry name" value="BETA-XYLOSIDASE"/>
    <property type="match status" value="1"/>
</dbReference>
<dbReference type="EMBL" id="KN838046">
    <property type="protein sequence ID" value="KIJ22637.1"/>
    <property type="molecule type" value="Genomic_DNA"/>
</dbReference>
<dbReference type="PANTHER" id="PTHR42812:SF15">
    <property type="entry name" value="HYDROLASE, PUTATIVE (AFU_ORTHOLOGUE AFUA_2G00930)-RELATED"/>
    <property type="match status" value="1"/>
</dbReference>
<dbReference type="InterPro" id="IPR051795">
    <property type="entry name" value="Glycosyl_Hydrlase_43"/>
</dbReference>